<sequence>MPQQEENKRIPTLLDQPRNPILKSRGKSMFFGISDERTGNVLALKLVSSTGTQRAVHYHDIHSPMDFNGESEIILLTSSLKITIKGRNLEQLFDYIIQHRVLWIKEPQDSFAVPEGSEVEINTIHFEEG</sequence>
<keyword evidence="2" id="KW-1185">Reference proteome</keyword>
<dbReference type="OrthoDB" id="1494699at2"/>
<evidence type="ECO:0000313" key="2">
    <source>
        <dbReference type="Proteomes" id="UP000321580"/>
    </source>
</evidence>
<dbReference type="Proteomes" id="UP000321580">
    <property type="component" value="Unassembled WGS sequence"/>
</dbReference>
<gene>
    <name evidence="1" type="ORF">FRY97_19625</name>
</gene>
<accession>A0A5C6RGE6</accession>
<evidence type="ECO:0000313" key="1">
    <source>
        <dbReference type="EMBL" id="TXB61351.1"/>
    </source>
</evidence>
<dbReference type="RefSeq" id="WP_147169309.1">
    <property type="nucleotide sequence ID" value="NZ_VOOR01000064.1"/>
</dbReference>
<protein>
    <submittedName>
        <fullName evidence="1">Uncharacterized protein</fullName>
    </submittedName>
</protein>
<organism evidence="1 2">
    <name type="scientific">Phaeodactylibacter luteus</name>
    <dbReference type="NCBI Taxonomy" id="1564516"/>
    <lineage>
        <taxon>Bacteria</taxon>
        <taxon>Pseudomonadati</taxon>
        <taxon>Bacteroidota</taxon>
        <taxon>Saprospiria</taxon>
        <taxon>Saprospirales</taxon>
        <taxon>Haliscomenobacteraceae</taxon>
        <taxon>Phaeodactylibacter</taxon>
    </lineage>
</organism>
<dbReference type="AlphaFoldDB" id="A0A5C6RGE6"/>
<name>A0A5C6RGE6_9BACT</name>
<reference evidence="1 2" key="1">
    <citation type="submission" date="2019-08" db="EMBL/GenBank/DDBJ databases">
        <title>Genome of Phaeodactylibacter luteus.</title>
        <authorList>
            <person name="Bowman J.P."/>
        </authorList>
    </citation>
    <scope>NUCLEOTIDE SEQUENCE [LARGE SCALE GENOMIC DNA]</scope>
    <source>
        <strain evidence="1 2">KCTC 42180</strain>
    </source>
</reference>
<comment type="caution">
    <text evidence="1">The sequence shown here is derived from an EMBL/GenBank/DDBJ whole genome shotgun (WGS) entry which is preliminary data.</text>
</comment>
<dbReference type="EMBL" id="VOOR01000064">
    <property type="protein sequence ID" value="TXB61351.1"/>
    <property type="molecule type" value="Genomic_DNA"/>
</dbReference>
<proteinExistence type="predicted"/>